<dbReference type="GO" id="GO:0009506">
    <property type="term" value="C:plasmodesma"/>
    <property type="evidence" value="ECO:0007669"/>
    <property type="project" value="TreeGrafter"/>
</dbReference>
<dbReference type="AlphaFoldDB" id="A0AAV0MPD4"/>
<evidence type="ECO:0008006" key="5">
    <source>
        <dbReference type="Google" id="ProtNLM"/>
    </source>
</evidence>
<dbReference type="PANTHER" id="PTHR33322">
    <property type="entry name" value="BAG DOMAIN CONTAINING PROTEIN, EXPRESSED"/>
    <property type="match status" value="1"/>
</dbReference>
<evidence type="ECO:0000313" key="3">
    <source>
        <dbReference type="EMBL" id="CAI0448356.1"/>
    </source>
</evidence>
<protein>
    <recommendedName>
        <fullName evidence="5">BAG family molecular chaperone regulator 8, chloroplastic</fullName>
    </recommendedName>
</protein>
<keyword evidence="1" id="KW-0143">Chaperone</keyword>
<organism evidence="3 4">
    <name type="scientific">Linum tenue</name>
    <dbReference type="NCBI Taxonomy" id="586396"/>
    <lineage>
        <taxon>Eukaryota</taxon>
        <taxon>Viridiplantae</taxon>
        <taxon>Streptophyta</taxon>
        <taxon>Embryophyta</taxon>
        <taxon>Tracheophyta</taxon>
        <taxon>Spermatophyta</taxon>
        <taxon>Magnoliopsida</taxon>
        <taxon>eudicotyledons</taxon>
        <taxon>Gunneridae</taxon>
        <taxon>Pentapetalae</taxon>
        <taxon>rosids</taxon>
        <taxon>fabids</taxon>
        <taxon>Malpighiales</taxon>
        <taxon>Linaceae</taxon>
        <taxon>Linum</taxon>
    </lineage>
</organism>
<feature type="region of interest" description="Disordered" evidence="2">
    <location>
        <begin position="353"/>
        <end position="377"/>
    </location>
</feature>
<proteinExistence type="predicted"/>
<dbReference type="GO" id="GO:0006457">
    <property type="term" value="P:protein folding"/>
    <property type="evidence" value="ECO:0007669"/>
    <property type="project" value="TreeGrafter"/>
</dbReference>
<dbReference type="EMBL" id="CAMGYJ010000007">
    <property type="protein sequence ID" value="CAI0448356.1"/>
    <property type="molecule type" value="Genomic_DNA"/>
</dbReference>
<comment type="caution">
    <text evidence="3">The sequence shown here is derived from an EMBL/GenBank/DDBJ whole genome shotgun (WGS) entry which is preliminary data.</text>
</comment>
<sequence>MGSHSHHNHRHCPIPVSCTPAAYCCSGGCCNENSPYSPTGSPLDPLLVQSVTALLHQQQNYQQHQCLSPCCFPPSRVYTRKDHCETPHSRSQTQHSGMLPQKGSTSFFISSLLQRLEALESSLHQLSSTSADKYPLRDAAARVIQSHYRAFLVHKSRTLRQLKDLASIKSTFNSLTASISGKSSFNFELVSQKAMDLLLKLDSVQGGDPMVRGGKRSMSKELVRFLELVDSSRKKTILYKSATKARPVGCGNKSGARNVSTGCGDGSTNREEIVQKLRHRVGKINDGLSRMCKHDEEGVDFEGFQYDLIAEDDILEEEEDKKVVWKPKKSGADQHLRVKNKSVSFAEDENVHTFLADSPGNGSNSSSTNDDVEEHYSDDEVEATLLTTDNQNKEAPSRHGMLLAQKRKNHGTNVKASVGMHEEDGSFFVSAPVPAKMESRAYSTNASSAAKNVS</sequence>
<gene>
    <name evidence="3" type="ORF">LITE_LOCUS29757</name>
</gene>
<dbReference type="SUPFAM" id="SSF63491">
    <property type="entry name" value="BAG domain"/>
    <property type="match status" value="1"/>
</dbReference>
<dbReference type="InterPro" id="IPR040400">
    <property type="entry name" value="BAG5/6/7/8"/>
</dbReference>
<evidence type="ECO:0000256" key="2">
    <source>
        <dbReference type="SAM" id="MobiDB-lite"/>
    </source>
</evidence>
<feature type="compositionally biased region" description="Low complexity" evidence="2">
    <location>
        <begin position="357"/>
        <end position="369"/>
    </location>
</feature>
<accession>A0AAV0MPD4</accession>
<evidence type="ECO:0000256" key="1">
    <source>
        <dbReference type="ARBA" id="ARBA00023186"/>
    </source>
</evidence>
<keyword evidence="4" id="KW-1185">Reference proteome</keyword>
<evidence type="ECO:0000313" key="4">
    <source>
        <dbReference type="Proteomes" id="UP001154282"/>
    </source>
</evidence>
<name>A0AAV0MPD4_9ROSI</name>
<reference evidence="3" key="1">
    <citation type="submission" date="2022-08" db="EMBL/GenBank/DDBJ databases">
        <authorList>
            <person name="Gutierrez-Valencia J."/>
        </authorList>
    </citation>
    <scope>NUCLEOTIDE SEQUENCE</scope>
</reference>
<dbReference type="PANTHER" id="PTHR33322:SF18">
    <property type="entry name" value="BAG FAMILY MOLECULAR CHAPERONE REGULATOR 8, CHLOROPLASTIC"/>
    <property type="match status" value="1"/>
</dbReference>
<dbReference type="Proteomes" id="UP001154282">
    <property type="component" value="Unassembled WGS sequence"/>
</dbReference>